<dbReference type="EC" id="2.3.1.181" evidence="5"/>
<accession>A0ABM7V863</accession>
<dbReference type="NCBIfam" id="TIGR00214">
    <property type="entry name" value="lipB"/>
    <property type="match status" value="1"/>
</dbReference>
<dbReference type="Proteomes" id="UP001320209">
    <property type="component" value="Chromosome"/>
</dbReference>
<evidence type="ECO:0000256" key="3">
    <source>
        <dbReference type="ARBA" id="ARBA00023315"/>
    </source>
</evidence>
<evidence type="ECO:0000313" key="7">
    <source>
        <dbReference type="EMBL" id="BDB95961.1"/>
    </source>
</evidence>
<reference evidence="7" key="1">
    <citation type="submission" date="2021-10" db="EMBL/GenBank/DDBJ databases">
        <title>Genome Sequence of The Candidatus Hydrogeosomobacter endosymbioticus, an Intracellular Bacterial Symbiont of the Anaerobic Ciliate GW7.</title>
        <authorList>
            <person name="Shiohama Y."/>
            <person name="Shinzato N."/>
        </authorList>
    </citation>
    <scope>NUCLEOTIDE SEQUENCE [LARGE SCALE GENOMIC DNA]</scope>
    <source>
        <strain evidence="7">200920</strain>
    </source>
</reference>
<dbReference type="RefSeq" id="WP_236865234.1">
    <property type="nucleotide sequence ID" value="NZ_AP025225.1"/>
</dbReference>
<dbReference type="CDD" id="cd16444">
    <property type="entry name" value="LipB"/>
    <property type="match status" value="1"/>
</dbReference>
<organism evidence="7 8">
    <name type="scientific">Candidatus Hydrogenosomobacter endosymbioticus</name>
    <dbReference type="NCBI Taxonomy" id="2558174"/>
    <lineage>
        <taxon>Bacteria</taxon>
        <taxon>Pseudomonadati</taxon>
        <taxon>Pseudomonadota</taxon>
        <taxon>Alphaproteobacteria</taxon>
        <taxon>Holosporales</taxon>
        <taxon>Holosporaceae</taxon>
        <taxon>Candidatus Hydrogenosomobacter</taxon>
    </lineage>
</organism>
<name>A0ABM7V863_9PROT</name>
<dbReference type="InterPro" id="IPR020605">
    <property type="entry name" value="Octanoyltransferase_CS"/>
</dbReference>
<keyword evidence="3 5" id="KW-0012">Acyltransferase</keyword>
<dbReference type="Gene3D" id="3.30.930.10">
    <property type="entry name" value="Bira Bifunctional Protein, Domain 2"/>
    <property type="match status" value="1"/>
</dbReference>
<protein>
    <recommendedName>
        <fullName evidence="5">Octanoyltransferase</fullName>
        <ecNumber evidence="5">2.3.1.181</ecNumber>
    </recommendedName>
</protein>
<evidence type="ECO:0000256" key="4">
    <source>
        <dbReference type="ARBA" id="ARBA00024732"/>
    </source>
</evidence>
<dbReference type="PROSITE" id="PS51733">
    <property type="entry name" value="BPL_LPL_CATALYTIC"/>
    <property type="match status" value="1"/>
</dbReference>
<dbReference type="InterPro" id="IPR045864">
    <property type="entry name" value="aa-tRNA-synth_II/BPL/LPL"/>
</dbReference>
<evidence type="ECO:0000259" key="6">
    <source>
        <dbReference type="PROSITE" id="PS51733"/>
    </source>
</evidence>
<dbReference type="PIRSF" id="PIRSF016262">
    <property type="entry name" value="LPLase"/>
    <property type="match status" value="1"/>
</dbReference>
<comment type="catalytic activity">
    <reaction evidence="5">
        <text>octanoyl-[ACP] + L-lysyl-[protein] = N(6)-octanoyl-L-lysyl-[protein] + holo-[ACP] + H(+)</text>
        <dbReference type="Rhea" id="RHEA:17665"/>
        <dbReference type="Rhea" id="RHEA-COMP:9636"/>
        <dbReference type="Rhea" id="RHEA-COMP:9685"/>
        <dbReference type="Rhea" id="RHEA-COMP:9752"/>
        <dbReference type="Rhea" id="RHEA-COMP:9928"/>
        <dbReference type="ChEBI" id="CHEBI:15378"/>
        <dbReference type="ChEBI" id="CHEBI:29969"/>
        <dbReference type="ChEBI" id="CHEBI:64479"/>
        <dbReference type="ChEBI" id="CHEBI:78463"/>
        <dbReference type="ChEBI" id="CHEBI:78809"/>
        <dbReference type="EC" id="2.3.1.181"/>
    </reaction>
</comment>
<comment type="pathway">
    <text evidence="1 5">Protein modification; protein lipoylation via endogenous pathway; protein N(6)-(lipoyl)lysine from octanoyl-[acyl-carrier-protein]: step 1/2.</text>
</comment>
<evidence type="ECO:0000313" key="8">
    <source>
        <dbReference type="Proteomes" id="UP001320209"/>
    </source>
</evidence>
<keyword evidence="8" id="KW-1185">Reference proteome</keyword>
<dbReference type="PROSITE" id="PS01313">
    <property type="entry name" value="LIPB"/>
    <property type="match status" value="1"/>
</dbReference>
<dbReference type="Pfam" id="PF21948">
    <property type="entry name" value="LplA-B_cat"/>
    <property type="match status" value="1"/>
</dbReference>
<dbReference type="SUPFAM" id="SSF55681">
    <property type="entry name" value="Class II aaRS and biotin synthetases"/>
    <property type="match status" value="1"/>
</dbReference>
<comment type="function">
    <text evidence="4 5">Catalyzes the transfer of endogenously produced octanoic acid from octanoyl-acyl-carrier-protein onto the lipoyl domains of lipoate-dependent enzymes. Lipoyl-ACP can also act as a substrate although octanoyl-ACP is likely to be the physiological substrate.</text>
</comment>
<evidence type="ECO:0000256" key="5">
    <source>
        <dbReference type="PIRNR" id="PIRNR016262"/>
    </source>
</evidence>
<keyword evidence="2 5" id="KW-0808">Transferase</keyword>
<dbReference type="PANTHER" id="PTHR10993:SF7">
    <property type="entry name" value="LIPOYLTRANSFERASE 2, MITOCHONDRIAL-RELATED"/>
    <property type="match status" value="1"/>
</dbReference>
<dbReference type="EMBL" id="AP025225">
    <property type="protein sequence ID" value="BDB95961.1"/>
    <property type="molecule type" value="Genomic_DNA"/>
</dbReference>
<proteinExistence type="inferred from homology"/>
<dbReference type="PANTHER" id="PTHR10993">
    <property type="entry name" value="OCTANOYLTRANSFERASE"/>
    <property type="match status" value="1"/>
</dbReference>
<evidence type="ECO:0000256" key="1">
    <source>
        <dbReference type="ARBA" id="ARBA00004821"/>
    </source>
</evidence>
<dbReference type="InterPro" id="IPR004143">
    <property type="entry name" value="BPL_LPL_catalytic"/>
</dbReference>
<feature type="domain" description="BPL/LPL catalytic" evidence="6">
    <location>
        <begin position="29"/>
        <end position="201"/>
    </location>
</feature>
<gene>
    <name evidence="7" type="primary">lipB</name>
    <name evidence="7" type="ORF">HYD_0940</name>
</gene>
<comment type="similarity">
    <text evidence="5">Belongs to the LipB family.</text>
</comment>
<dbReference type="InterPro" id="IPR000544">
    <property type="entry name" value="Octanoyltransferase"/>
</dbReference>
<evidence type="ECO:0000256" key="2">
    <source>
        <dbReference type="ARBA" id="ARBA00022679"/>
    </source>
</evidence>
<sequence>MTKISLIKGELGYQDVVSRMKLRADEIASGADEEVWLIQHSCVYTVGARAAAFDELCHNIYGVPVCKSDRGGLATYHGPGQRVCYAMINLRKRGLSVRDYIFLLEEWIISALKRKDISANRNDVNIGAWVDRKKIASIGVHVSKGVSSHGFALNVCTEMSYFEKIIPCGILGVEMTSIEREIGENIRVDYADEEIINAIPF</sequence>